<dbReference type="InterPro" id="IPR011989">
    <property type="entry name" value="ARM-like"/>
</dbReference>
<feature type="coiled-coil region" evidence="6">
    <location>
        <begin position="460"/>
        <end position="487"/>
    </location>
</feature>
<dbReference type="InterPro" id="IPR013041">
    <property type="entry name" value="Clathrin_app_Ig-like_sf"/>
</dbReference>
<dbReference type="Pfam" id="PF01602">
    <property type="entry name" value="Adaptin_N"/>
    <property type="match status" value="1"/>
</dbReference>
<dbReference type="InterPro" id="IPR016024">
    <property type="entry name" value="ARM-type_fold"/>
</dbReference>
<comment type="similarity">
    <text evidence="2">Belongs to the adaptor complexes large subunit family.</text>
</comment>
<reference evidence="9 10" key="1">
    <citation type="journal article" date="2010" name="Nature">
        <title>The Ectocarpus genome and the independent evolution of multicellularity in brown algae.</title>
        <authorList>
            <person name="Cock J.M."/>
            <person name="Sterck L."/>
            <person name="Rouze P."/>
            <person name="Scornet D."/>
            <person name="Allen A.E."/>
            <person name="Amoutzias G."/>
            <person name="Anthouard V."/>
            <person name="Artiguenave F."/>
            <person name="Aury J.M."/>
            <person name="Badger J.H."/>
            <person name="Beszteri B."/>
            <person name="Billiau K."/>
            <person name="Bonnet E."/>
            <person name="Bothwell J.H."/>
            <person name="Bowler C."/>
            <person name="Boyen C."/>
            <person name="Brownlee C."/>
            <person name="Carrano C.J."/>
            <person name="Charrier B."/>
            <person name="Cho G.Y."/>
            <person name="Coelho S.M."/>
            <person name="Collen J."/>
            <person name="Corre E."/>
            <person name="Da Silva C."/>
            <person name="Delage L."/>
            <person name="Delaroque N."/>
            <person name="Dittami S.M."/>
            <person name="Doulbeau S."/>
            <person name="Elias M."/>
            <person name="Farnham G."/>
            <person name="Gachon C.M."/>
            <person name="Gschloessl B."/>
            <person name="Heesch S."/>
            <person name="Jabbari K."/>
            <person name="Jubin C."/>
            <person name="Kawai H."/>
            <person name="Kimura K."/>
            <person name="Kloareg B."/>
            <person name="Kupper F.C."/>
            <person name="Lang D."/>
            <person name="Le Bail A."/>
            <person name="Leblanc C."/>
            <person name="Lerouge P."/>
            <person name="Lohr M."/>
            <person name="Lopez P.J."/>
            <person name="Martens C."/>
            <person name="Maumus F."/>
            <person name="Michel G."/>
            <person name="Miranda-Saavedra D."/>
            <person name="Morales J."/>
            <person name="Moreau H."/>
            <person name="Motomura T."/>
            <person name="Nagasato C."/>
            <person name="Napoli C.A."/>
            <person name="Nelson D.R."/>
            <person name="Nyvall-Collen P."/>
            <person name="Peters A.F."/>
            <person name="Pommier C."/>
            <person name="Potin P."/>
            <person name="Poulain J."/>
            <person name="Quesneville H."/>
            <person name="Read B."/>
            <person name="Rensing S.A."/>
            <person name="Ritter A."/>
            <person name="Rousvoal S."/>
            <person name="Samanta M."/>
            <person name="Samson G."/>
            <person name="Schroeder D.C."/>
            <person name="Segurens B."/>
            <person name="Strittmatter M."/>
            <person name="Tonon T."/>
            <person name="Tregear J.W."/>
            <person name="Valentin K."/>
            <person name="von Dassow P."/>
            <person name="Yamagishi T."/>
            <person name="Van de Peer Y."/>
            <person name="Wincker P."/>
        </authorList>
    </citation>
    <scope>NUCLEOTIDE SEQUENCE [LARGE SCALE GENOMIC DNA]</scope>
    <source>
        <strain evidence="10">Ec32 / CCAP1310/4</strain>
    </source>
</reference>
<dbReference type="InterPro" id="IPR012295">
    <property type="entry name" value="TBP_dom_sf"/>
</dbReference>
<dbReference type="EMBL" id="FN649731">
    <property type="protein sequence ID" value="CBN78519.1"/>
    <property type="molecule type" value="Genomic_DNA"/>
</dbReference>
<name>D8LDW2_ECTSI</name>
<dbReference type="OrthoDB" id="10254310at2759"/>
<accession>D8LDW2</accession>
<keyword evidence="10" id="KW-1185">Reference proteome</keyword>
<dbReference type="SUPFAM" id="SSF49348">
    <property type="entry name" value="Clathrin adaptor appendage domain"/>
    <property type="match status" value="1"/>
</dbReference>
<proteinExistence type="inferred from homology"/>
<dbReference type="InterPro" id="IPR009028">
    <property type="entry name" value="Coatomer/calthrin_app_sub_C"/>
</dbReference>
<evidence type="ECO:0000313" key="10">
    <source>
        <dbReference type="Proteomes" id="UP000002630"/>
    </source>
</evidence>
<dbReference type="FunFam" id="2.60.40.1150:FF:000002">
    <property type="entry name" value="Beta-adaptin-like protein C"/>
    <property type="match status" value="1"/>
</dbReference>
<dbReference type="Gene3D" id="1.25.10.10">
    <property type="entry name" value="Leucine-rich Repeat Variant"/>
    <property type="match status" value="1"/>
</dbReference>
<keyword evidence="5" id="KW-0472">Membrane</keyword>
<dbReference type="Proteomes" id="UP000002630">
    <property type="component" value="Linkage Group LG06"/>
</dbReference>
<dbReference type="InParanoid" id="D8LDW2"/>
<evidence type="ECO:0000256" key="7">
    <source>
        <dbReference type="SAM" id="MobiDB-lite"/>
    </source>
</evidence>
<dbReference type="SMART" id="SM01020">
    <property type="entry name" value="B2-adapt-app_C"/>
    <property type="match status" value="1"/>
</dbReference>
<feature type="compositionally biased region" description="Polar residues" evidence="7">
    <location>
        <begin position="626"/>
        <end position="642"/>
    </location>
</feature>
<feature type="compositionally biased region" description="Acidic residues" evidence="7">
    <location>
        <begin position="600"/>
        <end position="624"/>
    </location>
</feature>
<dbReference type="InterPro" id="IPR015151">
    <property type="entry name" value="B-adaptin_app_sub_C"/>
</dbReference>
<dbReference type="GO" id="GO:0030131">
    <property type="term" value="C:clathrin adaptor complex"/>
    <property type="evidence" value="ECO:0007669"/>
    <property type="project" value="InterPro"/>
</dbReference>
<dbReference type="PANTHER" id="PTHR11134">
    <property type="entry name" value="ADAPTOR COMPLEX SUBUNIT BETA FAMILY MEMBER"/>
    <property type="match status" value="1"/>
</dbReference>
<dbReference type="SUPFAM" id="SSF55711">
    <property type="entry name" value="Subdomain of clathrin and coatomer appendage domain"/>
    <property type="match status" value="1"/>
</dbReference>
<dbReference type="GO" id="GO:0006886">
    <property type="term" value="P:intracellular protein transport"/>
    <property type="evidence" value="ECO:0007669"/>
    <property type="project" value="InterPro"/>
</dbReference>
<dbReference type="eggNOG" id="KOG1061">
    <property type="taxonomic scope" value="Eukaryota"/>
</dbReference>
<gene>
    <name evidence="9" type="primary">CPC13</name>
    <name evidence="9" type="ORF">Esi_0126_0087</name>
</gene>
<dbReference type="EMBL" id="FN647912">
    <property type="protein sequence ID" value="CBN78519.1"/>
    <property type="molecule type" value="Genomic_DNA"/>
</dbReference>
<dbReference type="Gene3D" id="3.30.310.10">
    <property type="entry name" value="TATA-Binding Protein"/>
    <property type="match status" value="1"/>
</dbReference>
<dbReference type="InterPro" id="IPR026739">
    <property type="entry name" value="AP_beta"/>
</dbReference>
<dbReference type="FunCoup" id="D8LDW2">
    <property type="interactions" value="412"/>
</dbReference>
<evidence type="ECO:0000259" key="8">
    <source>
        <dbReference type="SMART" id="SM01020"/>
    </source>
</evidence>
<keyword evidence="6" id="KW-0175">Coiled coil</keyword>
<feature type="region of interest" description="Disordered" evidence="7">
    <location>
        <begin position="598"/>
        <end position="645"/>
    </location>
</feature>
<evidence type="ECO:0000256" key="2">
    <source>
        <dbReference type="ARBA" id="ARBA00006613"/>
    </source>
</evidence>
<keyword evidence="4" id="KW-0653">Protein transport</keyword>
<feature type="domain" description="Beta-adaptin appendage C-terminal subdomain" evidence="8">
    <location>
        <begin position="822"/>
        <end position="935"/>
    </location>
</feature>
<dbReference type="Pfam" id="PF09066">
    <property type="entry name" value="B2-adapt-app_C"/>
    <property type="match status" value="1"/>
</dbReference>
<evidence type="ECO:0000256" key="5">
    <source>
        <dbReference type="ARBA" id="ARBA00023136"/>
    </source>
</evidence>
<keyword evidence="3" id="KW-0813">Transport</keyword>
<dbReference type="InterPro" id="IPR013037">
    <property type="entry name" value="Clathrin_b-adaptin_app_Ig-like"/>
</dbReference>
<evidence type="ECO:0000256" key="4">
    <source>
        <dbReference type="ARBA" id="ARBA00022927"/>
    </source>
</evidence>
<dbReference type="FunFam" id="1.25.10.10:FF:000002">
    <property type="entry name" value="AP complex subunit beta"/>
    <property type="match status" value="1"/>
</dbReference>
<evidence type="ECO:0000256" key="1">
    <source>
        <dbReference type="ARBA" id="ARBA00004308"/>
    </source>
</evidence>
<dbReference type="AlphaFoldDB" id="D8LDW2"/>
<evidence type="ECO:0000256" key="6">
    <source>
        <dbReference type="SAM" id="Coils"/>
    </source>
</evidence>
<evidence type="ECO:0000313" key="9">
    <source>
        <dbReference type="EMBL" id="CBN78519.1"/>
    </source>
</evidence>
<dbReference type="STRING" id="2880.D8LDW2"/>
<sequence>MAGRAVRAPGGSDSRFFTTTKKGETHELRQELNSPNRDKKKDAVKKVIANMTVGKDVAMLFTDVINCIQTENIELKKLVYLYLINYAKTQPELTLLAVNTFVKDANDPNPLIRALAVRTMGCIRVEKITEYLCEPLRKALRDDDPYVRKTAAVCVAKLYDINADLVEDQGFLQILRDLICDPNPTVVANAVAALSEIGDTSGRDVMEIDTSVLQKLLAALNECTEWGQVFILDSLAKYTPADGREAEGIIERVTPRLQHANSAVVMSAVKVVLTYLDSVTSVDTSRSFSRKLAPPLVTLLNSEPETQYVALRNINLIVQKRPGILESEIKVFFCKYNDPIYVKMEKLETIIRLVNDRNIDQVLLELKEYAQEVDVEFVRKAVRAIGRCAIKLERAAERCINVLLELIQTKVNYVLQEAVIVIKDIFRKYPNRYESIISALCENLDTLDEPEAKASIIWIIGEYAERIDNADEQLEHFLETFEEESAEVQLQLLTATVKLFLKQPEDTQDMVQRVLQLATEESDDPDLRDRGFVYWRLLSTNPEAAKAVVLSEKPNIADDTFTLEPAVLDMLIGQISTLSSIYYKPPEAFVMKQAPISRAEDEDLDDDDEDAEEYANEDGEDYEYDSNNADGLTGPSDTSNGSGAVDLLSMDDLSVNDAPAPAAAAAAAAAVPAAPGGGGIVDLFGGGAGAAAPPAAPVQKTVVCPAAQGGGLEILGAFVLRGGALFLDVDVNNRDAAPTQQLAVQLNKNTFGIVPAQQQIAFDQPLAPGASASYSLPMSLTPAMLAPPGSPVGAPVQTALKNMQTGAVLYFNIPVDGLSTMLPPAGPMGRDQFLAAWKSVDDSLEVSKEAQGLPFSGDVSAVTRKLQERNIYFVAGREAPGQQIVYYSFKLVQLHMLAEVTFPVGGSAAAPRLCIRSEAPPYAPLALQLLEAALRQ</sequence>
<comment type="subcellular location">
    <subcellularLocation>
        <location evidence="1">Endomembrane system</location>
    </subcellularLocation>
</comment>
<evidence type="ECO:0000256" key="3">
    <source>
        <dbReference type="ARBA" id="ARBA00022448"/>
    </source>
</evidence>
<dbReference type="GO" id="GO:0012505">
    <property type="term" value="C:endomembrane system"/>
    <property type="evidence" value="ECO:0007669"/>
    <property type="project" value="UniProtKB-SubCell"/>
</dbReference>
<dbReference type="Gene3D" id="2.60.40.1150">
    <property type="match status" value="1"/>
</dbReference>
<organism evidence="9 10">
    <name type="scientific">Ectocarpus siliculosus</name>
    <name type="common">Brown alga</name>
    <name type="synonym">Conferva siliculosa</name>
    <dbReference type="NCBI Taxonomy" id="2880"/>
    <lineage>
        <taxon>Eukaryota</taxon>
        <taxon>Sar</taxon>
        <taxon>Stramenopiles</taxon>
        <taxon>Ochrophyta</taxon>
        <taxon>PX clade</taxon>
        <taxon>Phaeophyceae</taxon>
        <taxon>Ectocarpales</taxon>
        <taxon>Ectocarpaceae</taxon>
        <taxon>Ectocarpus</taxon>
    </lineage>
</organism>
<dbReference type="InterPro" id="IPR002553">
    <property type="entry name" value="Clathrin/coatomer_adapt-like_N"/>
</dbReference>
<dbReference type="OMA" id="NPPEVQW"/>
<dbReference type="GO" id="GO:0016192">
    <property type="term" value="P:vesicle-mediated transport"/>
    <property type="evidence" value="ECO:0007669"/>
    <property type="project" value="InterPro"/>
</dbReference>
<dbReference type="SUPFAM" id="SSF48371">
    <property type="entry name" value="ARM repeat"/>
    <property type="match status" value="1"/>
</dbReference>
<protein>
    <submittedName>
        <fullName evidence="9">Coatomer protein complex, beta sub-unit</fullName>
    </submittedName>
</protein>